<evidence type="ECO:0000313" key="1">
    <source>
        <dbReference type="EMBL" id="AZQ54750.1"/>
    </source>
</evidence>
<accession>A0A3Q9FCV1</accession>
<organism evidence="1 2">
    <name type="scientific">Burkholderia cenocepacia</name>
    <dbReference type="NCBI Taxonomy" id="95486"/>
    <lineage>
        <taxon>Bacteria</taxon>
        <taxon>Pseudomonadati</taxon>
        <taxon>Pseudomonadota</taxon>
        <taxon>Betaproteobacteria</taxon>
        <taxon>Burkholderiales</taxon>
        <taxon>Burkholderiaceae</taxon>
        <taxon>Burkholderia</taxon>
        <taxon>Burkholderia cepacia complex</taxon>
    </lineage>
</organism>
<protein>
    <submittedName>
        <fullName evidence="1">Type IV secretion protein Rhs</fullName>
    </submittedName>
</protein>
<proteinExistence type="predicted"/>
<evidence type="ECO:0000313" key="2">
    <source>
        <dbReference type="Proteomes" id="UP000277191"/>
    </source>
</evidence>
<sequence length="81" mass="8691">MTIYRDGARIGTGSTASTADAVCYEAETGSPADGVFHTRKVQDYSTALQEWFASNLDAAFSDRSGAQNDLSDLLNALKGRR</sequence>
<reference evidence="1 2" key="1">
    <citation type="submission" date="2018-12" db="EMBL/GenBank/DDBJ databases">
        <title>Cadmium resistance mechanism in endophytic bacteria Burkholderia cenocepacia YG-3.</title>
        <authorList>
            <person name="Zhang X."/>
            <person name="Wang X."/>
            <person name="Zhu Y."/>
        </authorList>
    </citation>
    <scope>NUCLEOTIDE SEQUENCE [LARGE SCALE GENOMIC DNA]</scope>
    <source>
        <strain evidence="1 2">YG-3</strain>
    </source>
</reference>
<dbReference type="AlphaFoldDB" id="A0A3Q9FCV1"/>
<name>A0A3Q9FCV1_9BURK</name>
<dbReference type="RefSeq" id="WP_126367803.1">
    <property type="nucleotide sequence ID" value="NZ_CP034547.1"/>
</dbReference>
<gene>
    <name evidence="1" type="ORF">D5R55_28055</name>
</gene>
<dbReference type="Proteomes" id="UP000277191">
    <property type="component" value="Chromosome 3"/>
</dbReference>
<dbReference type="EMBL" id="CP034547">
    <property type="protein sequence ID" value="AZQ54750.1"/>
    <property type="molecule type" value="Genomic_DNA"/>
</dbReference>